<dbReference type="InParanoid" id="A0A1C4XX79"/>
<feature type="transmembrane region" description="Helical" evidence="3">
    <location>
        <begin position="37"/>
        <end position="56"/>
    </location>
</feature>
<keyword evidence="1" id="KW-0479">Metal-binding</keyword>
<keyword evidence="3" id="KW-0472">Membrane</keyword>
<feature type="transmembrane region" description="Helical" evidence="3">
    <location>
        <begin position="12"/>
        <end position="31"/>
    </location>
</feature>
<dbReference type="InterPro" id="IPR004360">
    <property type="entry name" value="Glyas_Fos-R_dOase_dom"/>
</dbReference>
<evidence type="ECO:0000256" key="3">
    <source>
        <dbReference type="SAM" id="Phobius"/>
    </source>
</evidence>
<dbReference type="Pfam" id="PF00903">
    <property type="entry name" value="Glyoxalase"/>
    <property type="match status" value="1"/>
</dbReference>
<dbReference type="AlphaFoldDB" id="A0A1C4XX79"/>
<evidence type="ECO:0000313" key="5">
    <source>
        <dbReference type="EMBL" id="SCF13078.1"/>
    </source>
</evidence>
<dbReference type="CDD" id="cd06587">
    <property type="entry name" value="VOC"/>
    <property type="match status" value="1"/>
</dbReference>
<name>A0A1C4XX79_MICEC</name>
<feature type="compositionally biased region" description="Polar residues" evidence="2">
    <location>
        <begin position="386"/>
        <end position="397"/>
    </location>
</feature>
<evidence type="ECO:0000256" key="1">
    <source>
        <dbReference type="ARBA" id="ARBA00022723"/>
    </source>
</evidence>
<protein>
    <submittedName>
        <fullName evidence="5">Glyoxalase-like domain-containing protein</fullName>
    </submittedName>
</protein>
<evidence type="ECO:0000256" key="2">
    <source>
        <dbReference type="SAM" id="MobiDB-lite"/>
    </source>
</evidence>
<dbReference type="PANTHER" id="PTHR43048:SF3">
    <property type="entry name" value="METHYLMALONYL-COA EPIMERASE, MITOCHONDRIAL"/>
    <property type="match status" value="1"/>
</dbReference>
<feature type="compositionally biased region" description="Basic and acidic residues" evidence="2">
    <location>
        <begin position="177"/>
        <end position="187"/>
    </location>
</feature>
<sequence length="590" mass="62937">MANGGNRSIAPVRKLIAAVLGTVATFVVLFGLGMTSWSIVALGVALVALCIALATFKTGGRAWVIGVGHVHSASEPPTSYSFGRCELQLVIDAPGLPPRSKKIIEPRVPVAKWPAIGQTLPIRVALDDQRRIRVLWDEVPTHAETAATVADLPPEYAGADPLDEVLIQQDAPPWAERGPDDDYRDAPGPDPLLDDLGDDREAVVVHQRPGGPVVLEGTLVESPAPLPRRATPAPRPPAEDGPPMTYGDPYAGPPDDPYATRPLRPYRDPYDDLPGDPDLDSPASPYRDPYGETPGDPGTRPASPYRDPYDEAPDDPDAIRAASAPRDPDGEPSPERVEPVAADEPTVTIRRTEADEPIEPVRRAGADEADEPTERVEFIGSPQPVQPTDQGTSTAQDPSAERATSTGQGTPAGAPGGTPVVPVRQRVDEPIVDPVDIPLDAPDDEPAADDLDEAIFGYDAGAGTATPISGVGITVLVTDLDRSMEFYRDTLGFTEVDRGPGNAVLASGSTRLVLREVSEAAPISRRLVHVNLEVDDIQAAYDRLRESGVRFTYAPRVVNRGAKLDVWAAAFRDPDGHGIALTQWRTRADA</sequence>
<dbReference type="InterPro" id="IPR029068">
    <property type="entry name" value="Glyas_Bleomycin-R_OHBP_Dase"/>
</dbReference>
<dbReference type="EMBL" id="LT607413">
    <property type="protein sequence ID" value="SCF13078.1"/>
    <property type="molecule type" value="Genomic_DNA"/>
</dbReference>
<feature type="region of interest" description="Disordered" evidence="2">
    <location>
        <begin position="208"/>
        <end position="422"/>
    </location>
</feature>
<feature type="region of interest" description="Disordered" evidence="2">
    <location>
        <begin position="172"/>
        <end position="196"/>
    </location>
</feature>
<dbReference type="Proteomes" id="UP000198253">
    <property type="component" value="Chromosome I"/>
</dbReference>
<feature type="compositionally biased region" description="Basic and acidic residues" evidence="2">
    <location>
        <begin position="350"/>
        <end position="377"/>
    </location>
</feature>
<dbReference type="RefSeq" id="WP_231931769.1">
    <property type="nucleotide sequence ID" value="NZ_LT607413.1"/>
</dbReference>
<keyword evidence="3" id="KW-1133">Transmembrane helix</keyword>
<dbReference type="GO" id="GO:0004493">
    <property type="term" value="F:methylmalonyl-CoA epimerase activity"/>
    <property type="evidence" value="ECO:0007669"/>
    <property type="project" value="TreeGrafter"/>
</dbReference>
<accession>A0A1C4XX79</accession>
<dbReference type="InterPro" id="IPR037523">
    <property type="entry name" value="VOC_core"/>
</dbReference>
<gene>
    <name evidence="5" type="ORF">GA0070618_3422</name>
</gene>
<dbReference type="PANTHER" id="PTHR43048">
    <property type="entry name" value="METHYLMALONYL-COA EPIMERASE"/>
    <property type="match status" value="1"/>
</dbReference>
<feature type="compositionally biased region" description="Basic and acidic residues" evidence="2">
    <location>
        <begin position="326"/>
        <end position="338"/>
    </location>
</feature>
<dbReference type="SUPFAM" id="SSF54593">
    <property type="entry name" value="Glyoxalase/Bleomycin resistance protein/Dihydroxybiphenyl dioxygenase"/>
    <property type="match status" value="1"/>
</dbReference>
<feature type="domain" description="VOC" evidence="4">
    <location>
        <begin position="469"/>
        <end position="584"/>
    </location>
</feature>
<reference evidence="6" key="1">
    <citation type="submission" date="2016-06" db="EMBL/GenBank/DDBJ databases">
        <authorList>
            <person name="Varghese N."/>
            <person name="Submissions Spin"/>
        </authorList>
    </citation>
    <scope>NUCLEOTIDE SEQUENCE [LARGE SCALE GENOMIC DNA]</scope>
    <source>
        <strain evidence="6">DSM 43816</strain>
    </source>
</reference>
<feature type="compositionally biased region" description="Low complexity" evidence="2">
    <location>
        <begin position="403"/>
        <end position="422"/>
    </location>
</feature>
<dbReference type="InterPro" id="IPR051785">
    <property type="entry name" value="MMCE/EMCE_epimerase"/>
</dbReference>
<evidence type="ECO:0000313" key="6">
    <source>
        <dbReference type="Proteomes" id="UP000198253"/>
    </source>
</evidence>
<evidence type="ECO:0000259" key="4">
    <source>
        <dbReference type="PROSITE" id="PS51819"/>
    </source>
</evidence>
<dbReference type="PROSITE" id="PS51819">
    <property type="entry name" value="VOC"/>
    <property type="match status" value="1"/>
</dbReference>
<organism evidence="5 6">
    <name type="scientific">Micromonospora echinospora</name>
    <name type="common">Micromonospora purpurea</name>
    <dbReference type="NCBI Taxonomy" id="1877"/>
    <lineage>
        <taxon>Bacteria</taxon>
        <taxon>Bacillati</taxon>
        <taxon>Actinomycetota</taxon>
        <taxon>Actinomycetes</taxon>
        <taxon>Micromonosporales</taxon>
        <taxon>Micromonosporaceae</taxon>
        <taxon>Micromonospora</taxon>
    </lineage>
</organism>
<dbReference type="GO" id="GO:0046872">
    <property type="term" value="F:metal ion binding"/>
    <property type="evidence" value="ECO:0007669"/>
    <property type="project" value="UniProtKB-KW"/>
</dbReference>
<dbReference type="Gene3D" id="3.10.180.10">
    <property type="entry name" value="2,3-Dihydroxybiphenyl 1,2-Dioxygenase, domain 1"/>
    <property type="match status" value="1"/>
</dbReference>
<keyword evidence="3" id="KW-0812">Transmembrane</keyword>
<proteinExistence type="predicted"/>
<dbReference type="GO" id="GO:0046491">
    <property type="term" value="P:L-methylmalonyl-CoA metabolic process"/>
    <property type="evidence" value="ECO:0007669"/>
    <property type="project" value="TreeGrafter"/>
</dbReference>
<keyword evidence="6" id="KW-1185">Reference proteome</keyword>
<feature type="compositionally biased region" description="Low complexity" evidence="2">
    <location>
        <begin position="241"/>
        <end position="250"/>
    </location>
</feature>